<dbReference type="InterPro" id="IPR023298">
    <property type="entry name" value="ATPase_P-typ_TM_dom_sf"/>
</dbReference>
<dbReference type="EMBL" id="CP107006">
    <property type="protein sequence ID" value="UYQ92683.1"/>
    <property type="molecule type" value="Genomic_DNA"/>
</dbReference>
<evidence type="ECO:0000256" key="7">
    <source>
        <dbReference type="ARBA" id="ARBA00022723"/>
    </source>
</evidence>
<feature type="transmembrane region" description="Helical" evidence="16">
    <location>
        <begin position="610"/>
        <end position="629"/>
    </location>
</feature>
<organism evidence="18 19">
    <name type="scientific">Chitinophaga horti</name>
    <dbReference type="NCBI Taxonomy" id="2920382"/>
    <lineage>
        <taxon>Bacteria</taxon>
        <taxon>Pseudomonadati</taxon>
        <taxon>Bacteroidota</taxon>
        <taxon>Chitinophagia</taxon>
        <taxon>Chitinophagales</taxon>
        <taxon>Chitinophagaceae</taxon>
        <taxon>Chitinophaga</taxon>
    </lineage>
</organism>
<comment type="subunit">
    <text evidence="16">The system is composed of three essential subunits: KdpA, KdpB and KdpC.</text>
</comment>
<dbReference type="InterPro" id="IPR023299">
    <property type="entry name" value="ATPase_P-typ_cyto_dom_N"/>
</dbReference>
<evidence type="ECO:0000256" key="2">
    <source>
        <dbReference type="ARBA" id="ARBA00022448"/>
    </source>
</evidence>
<keyword evidence="15 16" id="KW-0472">Membrane</keyword>
<evidence type="ECO:0000256" key="6">
    <source>
        <dbReference type="ARBA" id="ARBA00022692"/>
    </source>
</evidence>
<keyword evidence="12 16" id="KW-1278">Translocase</keyword>
<feature type="active site" description="4-aspartylphosphate intermediate" evidence="16">
    <location>
        <position position="304"/>
    </location>
</feature>
<feature type="binding site" evidence="16">
    <location>
        <position position="345"/>
    </location>
    <ligand>
        <name>ATP</name>
        <dbReference type="ChEBI" id="CHEBI:30616"/>
    </ligand>
</feature>
<dbReference type="RefSeq" id="WP_264280912.1">
    <property type="nucleotide sequence ID" value="NZ_CP107006.1"/>
</dbReference>
<dbReference type="InterPro" id="IPR036412">
    <property type="entry name" value="HAD-like_sf"/>
</dbReference>
<dbReference type="Gene3D" id="2.70.150.10">
    <property type="entry name" value="Calcium-transporting ATPase, cytoplasmic transduction domain A"/>
    <property type="match status" value="1"/>
</dbReference>
<dbReference type="Proteomes" id="UP001162741">
    <property type="component" value="Chromosome"/>
</dbReference>
<feature type="transmembrane region" description="Helical" evidence="16">
    <location>
        <begin position="216"/>
        <end position="240"/>
    </location>
</feature>
<evidence type="ECO:0000256" key="3">
    <source>
        <dbReference type="ARBA" id="ARBA00022475"/>
    </source>
</evidence>
<dbReference type="Gene3D" id="3.40.50.1000">
    <property type="entry name" value="HAD superfamily/HAD-like"/>
    <property type="match status" value="1"/>
</dbReference>
<keyword evidence="19" id="KW-1185">Reference proteome</keyword>
<keyword evidence="10 16" id="KW-0460">Magnesium</keyword>
<feature type="binding site" evidence="16">
    <location>
        <begin position="371"/>
        <end position="378"/>
    </location>
    <ligand>
        <name>ATP</name>
        <dbReference type="ChEBI" id="CHEBI:30616"/>
    </ligand>
</feature>
<dbReference type="Pfam" id="PF00702">
    <property type="entry name" value="Hydrolase"/>
    <property type="match status" value="1"/>
</dbReference>
<feature type="binding site" evidence="16">
    <location>
        <position position="341"/>
    </location>
    <ligand>
        <name>ATP</name>
        <dbReference type="ChEBI" id="CHEBI:30616"/>
    </ligand>
</feature>
<evidence type="ECO:0000256" key="12">
    <source>
        <dbReference type="ARBA" id="ARBA00022967"/>
    </source>
</evidence>
<feature type="transmembrane region" description="Helical" evidence="16">
    <location>
        <begin position="33"/>
        <end position="51"/>
    </location>
</feature>
<name>A0ABY6IZH7_9BACT</name>
<protein>
    <recommendedName>
        <fullName evidence="16">Potassium-transporting ATPase ATP-binding subunit</fullName>
        <ecNumber evidence="16">7.2.2.6</ecNumber>
    </recommendedName>
    <alternativeName>
        <fullName evidence="16">ATP phosphohydrolase [potassium-transporting] B chain</fullName>
    </alternativeName>
    <alternativeName>
        <fullName evidence="16">Potassium-binding and translocating subunit B</fullName>
    </alternativeName>
    <alternativeName>
        <fullName evidence="16">Potassium-translocating ATPase B chain</fullName>
    </alternativeName>
</protein>
<dbReference type="InterPro" id="IPR008250">
    <property type="entry name" value="ATPase_P-typ_transduc_dom_A_sf"/>
</dbReference>
<evidence type="ECO:0000256" key="14">
    <source>
        <dbReference type="ARBA" id="ARBA00023065"/>
    </source>
</evidence>
<evidence type="ECO:0000256" key="5">
    <source>
        <dbReference type="ARBA" id="ARBA00022553"/>
    </source>
</evidence>
<dbReference type="Gene3D" id="3.40.1110.10">
    <property type="entry name" value="Calcium-transporting ATPase, cytoplasmic domain N"/>
    <property type="match status" value="1"/>
</dbReference>
<dbReference type="InterPro" id="IPR044492">
    <property type="entry name" value="P_typ_ATPase_HD_dom"/>
</dbReference>
<feature type="transmembrane region" description="Helical" evidence="16">
    <location>
        <begin position="579"/>
        <end position="598"/>
    </location>
</feature>
<dbReference type="SFLD" id="SFLDF00027">
    <property type="entry name" value="p-type_atpase"/>
    <property type="match status" value="1"/>
</dbReference>
<dbReference type="InterPro" id="IPR018303">
    <property type="entry name" value="ATPase_P-typ_P_site"/>
</dbReference>
<proteinExistence type="inferred from homology"/>
<dbReference type="InterPro" id="IPR006391">
    <property type="entry name" value="P-type_ATPase_bsu_IA"/>
</dbReference>
<dbReference type="PANTHER" id="PTHR43743:SF1">
    <property type="entry name" value="POTASSIUM-TRANSPORTING ATPASE ATP-BINDING SUBUNIT"/>
    <property type="match status" value="1"/>
</dbReference>
<evidence type="ECO:0000256" key="1">
    <source>
        <dbReference type="ARBA" id="ARBA00004370"/>
    </source>
</evidence>
<dbReference type="Pfam" id="PF00122">
    <property type="entry name" value="E1-E2_ATPase"/>
    <property type="match status" value="1"/>
</dbReference>
<dbReference type="SUPFAM" id="SSF81653">
    <property type="entry name" value="Calcium ATPase, transduction domain A"/>
    <property type="match status" value="1"/>
</dbReference>
<keyword evidence="4 16" id="KW-0633">Potassium transport</keyword>
<evidence type="ECO:0000259" key="17">
    <source>
        <dbReference type="Pfam" id="PF00122"/>
    </source>
</evidence>
<dbReference type="NCBIfam" id="TIGR01494">
    <property type="entry name" value="ATPase_P-type"/>
    <property type="match status" value="2"/>
</dbReference>
<keyword evidence="14 16" id="KW-0406">Ion transport</keyword>
<comment type="function">
    <text evidence="16">Part of the high-affinity ATP-driven potassium transport (or Kdp) system, which catalyzes the hydrolysis of ATP coupled with the electrogenic transport of potassium into the cytoplasm. This subunit is responsible for energy coupling to the transport system and for the release of the potassium ions to the cytoplasm.</text>
</comment>
<evidence type="ECO:0000256" key="9">
    <source>
        <dbReference type="ARBA" id="ARBA00022840"/>
    </source>
</evidence>
<sequence>MKNENKLFPKALVQESLVQSFVKLNPRLMIKNPVMFMVELGTLVMLVVTAYTLFTGDTSQGSLAYNVIVLIVLFLTVLFANFAEAIAEARGKAQAESLRKTREETPAKLVSANGITTVSSAQLKKGDVFLCEPGDIIPADGEIVEGLASIDESAITGESAPVIREAGGDKSSVVGGTKVLSDRIKVRVSTEAGESFLDKMIALVEGASRQKTPNEIALTILLASFTLVFIIVCVTLKPFADYANTTITIAAFISLFVCLIPTTIGGLLSAIGIAGMDRALRANVITKSGKAVETAGDLDVLLLDKTGTITIGNRKATNFYATNGLSQQAFVELCALSSLSDETPEGKSIVELAGKEVVNKLSVKDATMVQFTAETRSSGIDLPNGTKVRKGAYDAIRQLAEKSGHSFPVETKERVEQISKDGGTPLVVALNGEVKGVIELQDIIKPGIQERFERLRRMGVKTVMVTGDNPLTAQYIAAKAGVDDFIAEAKPEDKMRYIKQEQQEGRLVAMMGDGTNDAPALAQADVGVAMNSGTQAAKEAGNMVDLDNDPTKLIEIVEIGKQLLMTRGTLTTFSIANDVAKYFAIVPALFIASIPALQGLNVMHLHSPESAILSAVIFNAIIIPILIPLALKGVAYRPIGASALLRRNLFVYGIGGIVAPFIGIKLIDMLMALFF</sequence>
<keyword evidence="3 16" id="KW-1003">Cell membrane</keyword>
<dbReference type="EC" id="7.2.2.6" evidence="16"/>
<keyword evidence="5 16" id="KW-0597">Phosphoprotein</keyword>
<comment type="subcellular location">
    <subcellularLocation>
        <location evidence="16">Cell membrane</location>
        <topology evidence="16">Multi-pass membrane protein</topology>
    </subcellularLocation>
    <subcellularLocation>
        <location evidence="1">Membrane</location>
    </subcellularLocation>
</comment>
<keyword evidence="13 16" id="KW-1133">Transmembrane helix</keyword>
<keyword evidence="11 16" id="KW-0630">Potassium</keyword>
<evidence type="ECO:0000256" key="4">
    <source>
        <dbReference type="ARBA" id="ARBA00022538"/>
    </source>
</evidence>
<dbReference type="InterPro" id="IPR023214">
    <property type="entry name" value="HAD_sf"/>
</dbReference>
<dbReference type="InterPro" id="IPR001757">
    <property type="entry name" value="P_typ_ATPase"/>
</dbReference>
<dbReference type="PANTHER" id="PTHR43743">
    <property type="entry name" value="POTASSIUM-TRANSPORTING ATPASE ATP-BINDING SUBUNIT"/>
    <property type="match status" value="1"/>
</dbReference>
<gene>
    <name evidence="16 18" type="primary">kdpB</name>
    <name evidence="18" type="ORF">MKQ68_21625</name>
</gene>
<dbReference type="NCBIfam" id="TIGR01497">
    <property type="entry name" value="kdpB"/>
    <property type="match status" value="1"/>
</dbReference>
<feature type="domain" description="P-type ATPase A" evidence="17">
    <location>
        <begin position="104"/>
        <end position="205"/>
    </location>
</feature>
<keyword evidence="6 16" id="KW-0812">Transmembrane</keyword>
<evidence type="ECO:0000313" key="18">
    <source>
        <dbReference type="EMBL" id="UYQ92683.1"/>
    </source>
</evidence>
<feature type="binding site" evidence="16">
    <location>
        <position position="517"/>
    </location>
    <ligand>
        <name>Mg(2+)</name>
        <dbReference type="ChEBI" id="CHEBI:18420"/>
    </ligand>
</feature>
<evidence type="ECO:0000256" key="11">
    <source>
        <dbReference type="ARBA" id="ARBA00022958"/>
    </source>
</evidence>
<dbReference type="PROSITE" id="PS01229">
    <property type="entry name" value="COF_2"/>
    <property type="match status" value="1"/>
</dbReference>
<dbReference type="SFLD" id="SFLDG00002">
    <property type="entry name" value="C1.7:_P-type_atpase_like"/>
    <property type="match status" value="1"/>
</dbReference>
<keyword evidence="9 16" id="KW-0067">ATP-binding</keyword>
<dbReference type="PRINTS" id="PR00119">
    <property type="entry name" value="CATATPASE"/>
</dbReference>
<feature type="transmembrane region" description="Helical" evidence="16">
    <location>
        <begin position="246"/>
        <end position="271"/>
    </location>
</feature>
<keyword evidence="7 16" id="KW-0479">Metal-binding</keyword>
<reference evidence="18" key="1">
    <citation type="submission" date="2022-10" db="EMBL/GenBank/DDBJ databases">
        <title>Chitinophaga sp. nov., isolated from soil.</title>
        <authorList>
            <person name="Jeon C.O."/>
        </authorList>
    </citation>
    <scope>NUCLEOTIDE SEQUENCE</scope>
    <source>
        <strain evidence="18">R8</strain>
    </source>
</reference>
<evidence type="ECO:0000313" key="19">
    <source>
        <dbReference type="Proteomes" id="UP001162741"/>
    </source>
</evidence>
<evidence type="ECO:0000256" key="8">
    <source>
        <dbReference type="ARBA" id="ARBA00022741"/>
    </source>
</evidence>
<dbReference type="HAMAP" id="MF_00285">
    <property type="entry name" value="KdpB"/>
    <property type="match status" value="1"/>
</dbReference>
<comment type="catalytic activity">
    <reaction evidence="16">
        <text>K(+)(out) + ATP + H2O = K(+)(in) + ADP + phosphate + H(+)</text>
        <dbReference type="Rhea" id="RHEA:16777"/>
        <dbReference type="ChEBI" id="CHEBI:15377"/>
        <dbReference type="ChEBI" id="CHEBI:15378"/>
        <dbReference type="ChEBI" id="CHEBI:29103"/>
        <dbReference type="ChEBI" id="CHEBI:30616"/>
        <dbReference type="ChEBI" id="CHEBI:43474"/>
        <dbReference type="ChEBI" id="CHEBI:456216"/>
        <dbReference type="EC" id="7.2.2.6"/>
    </reaction>
</comment>
<accession>A0ABY6IZH7</accession>
<dbReference type="PROSITE" id="PS00154">
    <property type="entry name" value="ATPASE_E1_E2"/>
    <property type="match status" value="1"/>
</dbReference>
<feature type="binding site" evidence="16">
    <location>
        <position position="513"/>
    </location>
    <ligand>
        <name>Mg(2+)</name>
        <dbReference type="ChEBI" id="CHEBI:18420"/>
    </ligand>
</feature>
<evidence type="ECO:0000256" key="13">
    <source>
        <dbReference type="ARBA" id="ARBA00022989"/>
    </source>
</evidence>
<dbReference type="InterPro" id="IPR059000">
    <property type="entry name" value="ATPase_P-type_domA"/>
</dbReference>
<keyword evidence="8 16" id="KW-0547">Nucleotide-binding</keyword>
<dbReference type="CDD" id="cd02078">
    <property type="entry name" value="P-type_ATPase_K"/>
    <property type="match status" value="1"/>
</dbReference>
<dbReference type="SUPFAM" id="SSF56784">
    <property type="entry name" value="HAD-like"/>
    <property type="match status" value="1"/>
</dbReference>
<feature type="transmembrane region" description="Helical" evidence="16">
    <location>
        <begin position="63"/>
        <end position="83"/>
    </location>
</feature>
<feature type="binding site" evidence="16">
    <location>
        <position position="390"/>
    </location>
    <ligand>
        <name>ATP</name>
        <dbReference type="ChEBI" id="CHEBI:30616"/>
    </ligand>
</feature>
<evidence type="ECO:0000256" key="16">
    <source>
        <dbReference type="HAMAP-Rule" id="MF_00285"/>
    </source>
</evidence>
<evidence type="ECO:0000256" key="10">
    <source>
        <dbReference type="ARBA" id="ARBA00022842"/>
    </source>
</evidence>
<feature type="transmembrane region" description="Helical" evidence="16">
    <location>
        <begin position="649"/>
        <end position="674"/>
    </location>
</feature>
<evidence type="ECO:0000256" key="15">
    <source>
        <dbReference type="ARBA" id="ARBA00023136"/>
    </source>
</evidence>
<comment type="similarity">
    <text evidence="16">Belongs to the cation transport ATPase (P-type) (TC 3.A.3) family. Type IA subfamily.</text>
</comment>
<keyword evidence="2 16" id="KW-0813">Transport</keyword>
<dbReference type="SUPFAM" id="SSF81665">
    <property type="entry name" value="Calcium ATPase, transmembrane domain M"/>
    <property type="match status" value="1"/>
</dbReference>
<dbReference type="SFLD" id="SFLDS00003">
    <property type="entry name" value="Haloacid_Dehalogenase"/>
    <property type="match status" value="1"/>
</dbReference>